<reference evidence="1 2" key="1">
    <citation type="submission" date="2023-09" db="EMBL/GenBank/DDBJ databases">
        <authorList>
            <person name="Rey-Velasco X."/>
        </authorList>
    </citation>
    <scope>NUCLEOTIDE SEQUENCE [LARGE SCALE GENOMIC DNA]</scope>
    <source>
        <strain evidence="1 2">F363</strain>
    </source>
</reference>
<dbReference type="EMBL" id="JAVRHQ010000002">
    <property type="protein sequence ID" value="MDT0641770.1"/>
    <property type="molecule type" value="Genomic_DNA"/>
</dbReference>
<dbReference type="Proteomes" id="UP001262889">
    <property type="component" value="Unassembled WGS sequence"/>
</dbReference>
<accession>A0ABU3C6T3</accession>
<name>A0ABU3C6T3_9FLAO</name>
<dbReference type="PROSITE" id="PS51257">
    <property type="entry name" value="PROKAR_LIPOPROTEIN"/>
    <property type="match status" value="1"/>
</dbReference>
<keyword evidence="2" id="KW-1185">Reference proteome</keyword>
<evidence type="ECO:0000313" key="1">
    <source>
        <dbReference type="EMBL" id="MDT0641770.1"/>
    </source>
</evidence>
<protein>
    <recommendedName>
        <fullName evidence="3">3D (Asp-Asp-Asp) domain-containing protein</fullName>
    </recommendedName>
</protein>
<proteinExistence type="predicted"/>
<evidence type="ECO:0000313" key="2">
    <source>
        <dbReference type="Proteomes" id="UP001262889"/>
    </source>
</evidence>
<comment type="caution">
    <text evidence="1">The sequence shown here is derived from an EMBL/GenBank/DDBJ whole genome shotgun (WGS) entry which is preliminary data.</text>
</comment>
<sequence length="157" mass="18059">MKKLKNCLKTYYLRLLPISVGVFMLNGFSACDSKKNHEPDVNWDTLSVTVSAYNSLHYQAEGDPNITAWGDTLKPGDKAIAVSRDLMRKGLDYNTRVKIEGFEGEFLVKDKMHYRWKNKIDIYMGENVKKAKKFGRKKLEIVYAVENDTLQEEGSKK</sequence>
<gene>
    <name evidence="1" type="ORF">RM553_02895</name>
</gene>
<dbReference type="RefSeq" id="WP_311533480.1">
    <property type="nucleotide sequence ID" value="NZ_JAVRHQ010000002.1"/>
</dbReference>
<organism evidence="1 2">
    <name type="scientific">Autumnicola tepida</name>
    <dbReference type="NCBI Taxonomy" id="3075595"/>
    <lineage>
        <taxon>Bacteria</taxon>
        <taxon>Pseudomonadati</taxon>
        <taxon>Bacteroidota</taxon>
        <taxon>Flavobacteriia</taxon>
        <taxon>Flavobacteriales</taxon>
        <taxon>Flavobacteriaceae</taxon>
        <taxon>Autumnicola</taxon>
    </lineage>
</organism>
<dbReference type="CDD" id="cd22784">
    <property type="entry name" value="DPBB_MltA_YuiC-like"/>
    <property type="match status" value="1"/>
</dbReference>
<evidence type="ECO:0008006" key="3">
    <source>
        <dbReference type="Google" id="ProtNLM"/>
    </source>
</evidence>